<sequence>MSTQTENALRAVARKCRSDILAALKGKPRSERDSIITAILDRHAKTIDCLPPNTFRPKAWLIHYVRQIDKEMRTAK</sequence>
<organism evidence="1 2">
    <name type="scientific">Candidatus Pantoea communis</name>
    <dbReference type="NCBI Taxonomy" id="2608354"/>
    <lineage>
        <taxon>Bacteria</taxon>
        <taxon>Pseudomonadati</taxon>
        <taxon>Pseudomonadota</taxon>
        <taxon>Gammaproteobacteria</taxon>
        <taxon>Enterobacterales</taxon>
        <taxon>Erwiniaceae</taxon>
        <taxon>Pantoea</taxon>
    </lineage>
</organism>
<name>A0ABX0RNL9_9GAMM</name>
<dbReference type="EMBL" id="VWXC01000001">
    <property type="protein sequence ID" value="NIG17484.1"/>
    <property type="molecule type" value="Genomic_DNA"/>
</dbReference>
<evidence type="ECO:0000313" key="1">
    <source>
        <dbReference type="EMBL" id="NIG17484.1"/>
    </source>
</evidence>
<comment type="caution">
    <text evidence="1">The sequence shown here is derived from an EMBL/GenBank/DDBJ whole genome shotgun (WGS) entry which is preliminary data.</text>
</comment>
<proteinExistence type="predicted"/>
<reference evidence="1 2" key="1">
    <citation type="journal article" date="2019" name="bioRxiv">
        <title>Bacteria contribute to plant secondary compound degradation in a generalist herbivore system.</title>
        <authorList>
            <person name="Francoeur C.B."/>
            <person name="Khadempour L."/>
            <person name="Moreira-Soto R.D."/>
            <person name="Gotting K."/>
            <person name="Book A.J."/>
            <person name="Pinto-Tomas A.A."/>
            <person name="Keefover-Ring K."/>
            <person name="Currie C.R."/>
        </authorList>
    </citation>
    <scope>NUCLEOTIDE SEQUENCE [LARGE SCALE GENOMIC DNA]</scope>
    <source>
        <strain evidence="1">Al-1710</strain>
    </source>
</reference>
<keyword evidence="2" id="KW-1185">Reference proteome</keyword>
<accession>A0ABX0RNL9</accession>
<gene>
    <name evidence="1" type="ORF">F3J37_02170</name>
</gene>
<dbReference type="Proteomes" id="UP001515780">
    <property type="component" value="Unassembled WGS sequence"/>
</dbReference>
<evidence type="ECO:0000313" key="2">
    <source>
        <dbReference type="Proteomes" id="UP001515780"/>
    </source>
</evidence>
<protein>
    <submittedName>
        <fullName evidence="1">Uncharacterized protein</fullName>
    </submittedName>
</protein>